<evidence type="ECO:0000256" key="1">
    <source>
        <dbReference type="ARBA" id="ARBA00007831"/>
    </source>
</evidence>
<dbReference type="FunFam" id="1.10.220.10:FF:000002">
    <property type="entry name" value="Annexin"/>
    <property type="match status" value="1"/>
</dbReference>
<dbReference type="Gene3D" id="1.10.220.10">
    <property type="entry name" value="Annexin"/>
    <property type="match status" value="4"/>
</dbReference>
<dbReference type="Pfam" id="PF00191">
    <property type="entry name" value="Annexin"/>
    <property type="match status" value="4"/>
</dbReference>
<protein>
    <recommendedName>
        <fullName evidence="6">Annexin</fullName>
    </recommendedName>
</protein>
<dbReference type="PROSITE" id="PS51897">
    <property type="entry name" value="ANNEXIN_2"/>
    <property type="match status" value="4"/>
</dbReference>
<dbReference type="GO" id="GO:0009409">
    <property type="term" value="P:response to cold"/>
    <property type="evidence" value="ECO:0007669"/>
    <property type="project" value="TreeGrafter"/>
</dbReference>
<keyword evidence="5 6" id="KW-0111">Calcium/phospholipid-binding</keyword>
<proteinExistence type="inferred from homology"/>
<reference evidence="8 9" key="1">
    <citation type="journal article" date="2019" name="Nat. Plants">
        <title>Stout camphor tree genome fills gaps in understanding of flowering plant genome evolution.</title>
        <authorList>
            <person name="Chaw S.M."/>
            <person name="Liu Y.C."/>
            <person name="Wu Y.W."/>
            <person name="Wang H.Y."/>
            <person name="Lin C.I."/>
            <person name="Wu C.S."/>
            <person name="Ke H.M."/>
            <person name="Chang L.Y."/>
            <person name="Hsu C.Y."/>
            <person name="Yang H.T."/>
            <person name="Sudianto E."/>
            <person name="Hsu M.H."/>
            <person name="Wu K.P."/>
            <person name="Wang L.N."/>
            <person name="Leebens-Mack J.H."/>
            <person name="Tsai I.J."/>
        </authorList>
    </citation>
    <scope>NUCLEOTIDE SEQUENCE [LARGE SCALE GENOMIC DNA]</scope>
    <source>
        <strain evidence="9">cv. Chaw 1501</strain>
        <tissue evidence="8">Young leaves</tissue>
    </source>
</reference>
<dbReference type="GO" id="GO:0005544">
    <property type="term" value="F:calcium-dependent phospholipid binding"/>
    <property type="evidence" value="ECO:0007669"/>
    <property type="project" value="UniProtKB-KW"/>
</dbReference>
<comment type="domain">
    <text evidence="6">A pair of annexin repeats may form one binding site for calcium and phospholipid.</text>
</comment>
<dbReference type="FunFam" id="1.10.220.10:FF:000001">
    <property type="entry name" value="Annexin"/>
    <property type="match status" value="1"/>
</dbReference>
<dbReference type="PROSITE" id="PS00223">
    <property type="entry name" value="ANNEXIN_1"/>
    <property type="match status" value="1"/>
</dbReference>
<keyword evidence="3 6" id="KW-0106">Calcium</keyword>
<dbReference type="PANTHER" id="PTHR10502">
    <property type="entry name" value="ANNEXIN"/>
    <property type="match status" value="1"/>
</dbReference>
<keyword evidence="9" id="KW-1185">Reference proteome</keyword>
<dbReference type="SUPFAM" id="SSF47874">
    <property type="entry name" value="Annexin"/>
    <property type="match status" value="1"/>
</dbReference>
<dbReference type="OrthoDB" id="37886at2759"/>
<evidence type="ECO:0000256" key="6">
    <source>
        <dbReference type="RuleBase" id="RU003540"/>
    </source>
</evidence>
<evidence type="ECO:0000313" key="9">
    <source>
        <dbReference type="Proteomes" id="UP000283530"/>
    </source>
</evidence>
<dbReference type="InterPro" id="IPR001464">
    <property type="entry name" value="Annexin"/>
</dbReference>
<dbReference type="AlphaFoldDB" id="A0A443N9G2"/>
<dbReference type="GO" id="GO:0005886">
    <property type="term" value="C:plasma membrane"/>
    <property type="evidence" value="ECO:0007669"/>
    <property type="project" value="TreeGrafter"/>
</dbReference>
<dbReference type="SMART" id="SM00335">
    <property type="entry name" value="ANX"/>
    <property type="match status" value="4"/>
</dbReference>
<dbReference type="Proteomes" id="UP000283530">
    <property type="component" value="Unassembled WGS sequence"/>
</dbReference>
<dbReference type="PANTHER" id="PTHR10502:SF102">
    <property type="entry name" value="ANNEXIN B11"/>
    <property type="match status" value="1"/>
</dbReference>
<keyword evidence="4 6" id="KW-0041">Annexin</keyword>
<feature type="compositionally biased region" description="Polar residues" evidence="7">
    <location>
        <begin position="1"/>
        <end position="12"/>
    </location>
</feature>
<name>A0A443N9G2_9MAGN</name>
<evidence type="ECO:0000256" key="2">
    <source>
        <dbReference type="ARBA" id="ARBA00022737"/>
    </source>
</evidence>
<dbReference type="InterPro" id="IPR018502">
    <property type="entry name" value="Annexin_repeat"/>
</dbReference>
<evidence type="ECO:0000256" key="3">
    <source>
        <dbReference type="ARBA" id="ARBA00022837"/>
    </source>
</evidence>
<dbReference type="STRING" id="337451.A0A443N9G2"/>
<dbReference type="EMBL" id="QPKB01000001">
    <property type="protein sequence ID" value="RWR75116.1"/>
    <property type="molecule type" value="Genomic_DNA"/>
</dbReference>
<comment type="caution">
    <text evidence="8">The sequence shown here is derived from an EMBL/GenBank/DDBJ whole genome shotgun (WGS) entry which is preliminary data.</text>
</comment>
<dbReference type="GO" id="GO:0009651">
    <property type="term" value="P:response to salt stress"/>
    <property type="evidence" value="ECO:0007669"/>
    <property type="project" value="TreeGrafter"/>
</dbReference>
<comment type="similarity">
    <text evidence="1 6">Belongs to the annexin family.</text>
</comment>
<evidence type="ECO:0000256" key="4">
    <source>
        <dbReference type="ARBA" id="ARBA00023216"/>
    </source>
</evidence>
<sequence>MRKQPQHQQSEIQAERSGPSSSVGVIPPTSPEEDAALLYKDFKGSACDVGRLVRILAQRDATHRHLIAQHYKKKYDEELSDRISSELGMLGKGDLKERVGLDLSSNRSGSFRFLAMDIKKAIALWLLAESERDANIVWQSLQLMSLDKAALTEVICSRSPSQLRNLKRAYFTYFKSELSKDINSSTLLNNNNIKELLIACLDEAAREEGTNVDMKLAEKDAKQLYKDGEKIWGTNNKTFIDIFTKRNRPHLAAIDVAYNKLYGHSLEEAVRKETSRSFKDGLLTLLKCAKNPAKYFAEVLYNSMKSLGTSDTTLIRVVMTRAGIDLEDIKKEYVLAYKTSLKDYIHDDMSGDYRTFLLNLVD</sequence>
<gene>
    <name evidence="8" type="ORF">CKAN_00348300</name>
</gene>
<dbReference type="GO" id="GO:0009408">
    <property type="term" value="P:response to heat"/>
    <property type="evidence" value="ECO:0007669"/>
    <property type="project" value="TreeGrafter"/>
</dbReference>
<feature type="region of interest" description="Disordered" evidence="7">
    <location>
        <begin position="1"/>
        <end position="29"/>
    </location>
</feature>
<dbReference type="PRINTS" id="PR00196">
    <property type="entry name" value="ANNEXIN"/>
</dbReference>
<accession>A0A443N9G2</accession>
<dbReference type="InterPro" id="IPR037104">
    <property type="entry name" value="Annexin_sf"/>
</dbReference>
<keyword evidence="2 6" id="KW-0677">Repeat</keyword>
<dbReference type="InterPro" id="IPR018252">
    <property type="entry name" value="Annexin_repeat_CS"/>
</dbReference>
<organism evidence="8 9">
    <name type="scientific">Cinnamomum micranthum f. kanehirae</name>
    <dbReference type="NCBI Taxonomy" id="337451"/>
    <lineage>
        <taxon>Eukaryota</taxon>
        <taxon>Viridiplantae</taxon>
        <taxon>Streptophyta</taxon>
        <taxon>Embryophyta</taxon>
        <taxon>Tracheophyta</taxon>
        <taxon>Spermatophyta</taxon>
        <taxon>Magnoliopsida</taxon>
        <taxon>Magnoliidae</taxon>
        <taxon>Laurales</taxon>
        <taxon>Lauraceae</taxon>
        <taxon>Cinnamomum</taxon>
    </lineage>
</organism>
<dbReference type="GO" id="GO:0005509">
    <property type="term" value="F:calcium ion binding"/>
    <property type="evidence" value="ECO:0007669"/>
    <property type="project" value="InterPro"/>
</dbReference>
<evidence type="ECO:0000313" key="8">
    <source>
        <dbReference type="EMBL" id="RWR75116.1"/>
    </source>
</evidence>
<feature type="compositionally biased region" description="Low complexity" evidence="7">
    <location>
        <begin position="17"/>
        <end position="27"/>
    </location>
</feature>
<dbReference type="GO" id="GO:0005737">
    <property type="term" value="C:cytoplasm"/>
    <property type="evidence" value="ECO:0007669"/>
    <property type="project" value="TreeGrafter"/>
</dbReference>
<dbReference type="GO" id="GO:0009414">
    <property type="term" value="P:response to water deprivation"/>
    <property type="evidence" value="ECO:0007669"/>
    <property type="project" value="TreeGrafter"/>
</dbReference>
<evidence type="ECO:0000256" key="7">
    <source>
        <dbReference type="SAM" id="MobiDB-lite"/>
    </source>
</evidence>
<evidence type="ECO:0000256" key="5">
    <source>
        <dbReference type="ARBA" id="ARBA00023302"/>
    </source>
</evidence>
<dbReference type="GO" id="GO:0001786">
    <property type="term" value="F:phosphatidylserine binding"/>
    <property type="evidence" value="ECO:0007669"/>
    <property type="project" value="TreeGrafter"/>
</dbReference>